<protein>
    <submittedName>
        <fullName evidence="4">Uncharacterized protein</fullName>
    </submittedName>
</protein>
<keyword evidence="2" id="KW-0698">rRNA processing</keyword>
<organism evidence="4 5">
    <name type="scientific">Cuscuta europaea</name>
    <name type="common">European dodder</name>
    <dbReference type="NCBI Taxonomy" id="41803"/>
    <lineage>
        <taxon>Eukaryota</taxon>
        <taxon>Viridiplantae</taxon>
        <taxon>Streptophyta</taxon>
        <taxon>Embryophyta</taxon>
        <taxon>Tracheophyta</taxon>
        <taxon>Spermatophyta</taxon>
        <taxon>Magnoliopsida</taxon>
        <taxon>eudicotyledons</taxon>
        <taxon>Gunneridae</taxon>
        <taxon>Pentapetalae</taxon>
        <taxon>asterids</taxon>
        <taxon>lamiids</taxon>
        <taxon>Solanales</taxon>
        <taxon>Convolvulaceae</taxon>
        <taxon>Cuscuteae</taxon>
        <taxon>Cuscuta</taxon>
        <taxon>Cuscuta subgen. Cuscuta</taxon>
    </lineage>
</organism>
<evidence type="ECO:0000256" key="1">
    <source>
        <dbReference type="ARBA" id="ARBA00006524"/>
    </source>
</evidence>
<accession>A0A9P0YV51</accession>
<dbReference type="AlphaFoldDB" id="A0A9P0YV51"/>
<gene>
    <name evidence="4" type="ORF">CEURO_LOCUS5949</name>
</gene>
<dbReference type="InterPro" id="IPR019398">
    <property type="entry name" value="Pre-rRNA_process_TSR2"/>
</dbReference>
<name>A0A9P0YV51_CUSEU</name>
<comment type="similarity">
    <text evidence="1">Belongs to the TSR2 family.</text>
</comment>
<evidence type="ECO:0000256" key="2">
    <source>
        <dbReference type="ARBA" id="ARBA00022552"/>
    </source>
</evidence>
<proteinExistence type="inferred from homology"/>
<feature type="region of interest" description="Disordered" evidence="3">
    <location>
        <begin position="137"/>
        <end position="168"/>
    </location>
</feature>
<dbReference type="EMBL" id="CAMAPE010000010">
    <property type="protein sequence ID" value="CAH9076694.1"/>
    <property type="molecule type" value="Genomic_DNA"/>
</dbReference>
<dbReference type="OrthoDB" id="263560at2759"/>
<dbReference type="PANTHER" id="PTHR21250">
    <property type="entry name" value="PRE-RRNA-PROCESSING PROTEIN TSR2 HOMOLOG"/>
    <property type="match status" value="1"/>
</dbReference>
<reference evidence="4" key="1">
    <citation type="submission" date="2022-07" db="EMBL/GenBank/DDBJ databases">
        <authorList>
            <person name="Macas J."/>
            <person name="Novak P."/>
            <person name="Neumann P."/>
        </authorList>
    </citation>
    <scope>NUCLEOTIDE SEQUENCE</scope>
</reference>
<comment type="caution">
    <text evidence="4">The sequence shown here is derived from an EMBL/GenBank/DDBJ whole genome shotgun (WGS) entry which is preliminary data.</text>
</comment>
<dbReference type="GO" id="GO:0006364">
    <property type="term" value="P:rRNA processing"/>
    <property type="evidence" value="ECO:0007669"/>
    <property type="project" value="UniProtKB-KW"/>
</dbReference>
<evidence type="ECO:0000256" key="3">
    <source>
        <dbReference type="SAM" id="MobiDB-lite"/>
    </source>
</evidence>
<dbReference type="Proteomes" id="UP001152484">
    <property type="component" value="Unassembled WGS sequence"/>
</dbReference>
<evidence type="ECO:0000313" key="5">
    <source>
        <dbReference type="Proteomes" id="UP001152484"/>
    </source>
</evidence>
<dbReference type="Pfam" id="PF10273">
    <property type="entry name" value="WGG"/>
    <property type="match status" value="1"/>
</dbReference>
<sequence length="237" mass="25800">MDNNEGNRTSSTTLPMSKVSPILEEGINLILSRWTALELALQQSGRPLEKLSSCIISFFINSRKEELCPEVLEDILLWEMEEMETIFEDDTEIKEVASDMMRVHEGCTKGDYSFVERLRAWKPPTWIGAHVGKATVYESDDDSSDSDDSHAEVDVGSPVNNGGGTSNMMALDFPMSHPAAANGGAEMAFDGDVCMSPQSTAEDDDGGGWAVVARKHSSSNARRRIGGVGLPNGNRVL</sequence>
<evidence type="ECO:0000313" key="4">
    <source>
        <dbReference type="EMBL" id="CAH9076694.1"/>
    </source>
</evidence>
<keyword evidence="5" id="KW-1185">Reference proteome</keyword>